<dbReference type="Proteomes" id="UP000537718">
    <property type="component" value="Unassembled WGS sequence"/>
</dbReference>
<protein>
    <submittedName>
        <fullName evidence="1">Uncharacterized protein</fullName>
    </submittedName>
</protein>
<gene>
    <name evidence="1" type="ORF">HDE69_004668</name>
</gene>
<dbReference type="EMBL" id="JACHCF010000013">
    <property type="protein sequence ID" value="MBB5623582.1"/>
    <property type="molecule type" value="Genomic_DNA"/>
</dbReference>
<sequence length="69" mass="8071">MNPSRLEQLKQYIEQDLIIYLPVGFQNLEYKNSDETAPSLKIVTVEKFNTAQYCVIQHYKPISKCLTSF</sequence>
<evidence type="ECO:0000313" key="1">
    <source>
        <dbReference type="EMBL" id="MBB5623582.1"/>
    </source>
</evidence>
<organism evidence="1 2">
    <name type="scientific">Pedobacter cryoconitis</name>
    <dbReference type="NCBI Taxonomy" id="188932"/>
    <lineage>
        <taxon>Bacteria</taxon>
        <taxon>Pseudomonadati</taxon>
        <taxon>Bacteroidota</taxon>
        <taxon>Sphingobacteriia</taxon>
        <taxon>Sphingobacteriales</taxon>
        <taxon>Sphingobacteriaceae</taxon>
        <taxon>Pedobacter</taxon>
    </lineage>
</organism>
<evidence type="ECO:0000313" key="2">
    <source>
        <dbReference type="Proteomes" id="UP000537718"/>
    </source>
</evidence>
<reference evidence="1 2" key="1">
    <citation type="submission" date="2020-08" db="EMBL/GenBank/DDBJ databases">
        <title>Genomic Encyclopedia of Type Strains, Phase IV (KMG-V): Genome sequencing to study the core and pangenomes of soil and plant-associated prokaryotes.</title>
        <authorList>
            <person name="Whitman W."/>
        </authorList>
    </citation>
    <scope>NUCLEOTIDE SEQUENCE [LARGE SCALE GENOMIC DNA]</scope>
    <source>
        <strain evidence="1 2">MP7CTX6</strain>
    </source>
</reference>
<accession>A0A7W8YXR4</accession>
<name>A0A7W8YXR4_9SPHI</name>
<comment type="caution">
    <text evidence="1">The sequence shown here is derived from an EMBL/GenBank/DDBJ whole genome shotgun (WGS) entry which is preliminary data.</text>
</comment>
<dbReference type="AlphaFoldDB" id="A0A7W8YXR4"/>
<proteinExistence type="predicted"/>